<dbReference type="CDD" id="cd12087">
    <property type="entry name" value="TM_EGFR-like"/>
    <property type="match status" value="1"/>
</dbReference>
<feature type="transmembrane region" description="Helical" evidence="2">
    <location>
        <begin position="44"/>
        <end position="68"/>
    </location>
</feature>
<feature type="region of interest" description="Disordered" evidence="1">
    <location>
        <begin position="107"/>
        <end position="131"/>
    </location>
</feature>
<feature type="region of interest" description="Disordered" evidence="1">
    <location>
        <begin position="162"/>
        <end position="209"/>
    </location>
</feature>
<sequence length="209" mass="22566">MSKVNYNPQPGKGTVSFDYFLVADPNSPAPSPSSTGTNQKDVPVGAIVGAVVGGLFFFLASGFFLLFYRRRARIQIVGEKFEAYSLVPFQHEHMSIEAFIPTAEDSLSNSPSLTSADNSQSSSGGLATMPPHISLSRKSVIREYGSRQPMRVTNIVDNTDSPAIESQLSHPGADLQPVPGPSRDTQEPGRVRDSAIEERVELPPVYSPT</sequence>
<reference evidence="3" key="2">
    <citation type="submission" date="2021-10" db="EMBL/GenBank/DDBJ databases">
        <title>Phylogenomics reveals ancestral predisposition of the termite-cultivated fungus Termitomyces towards a domesticated lifestyle.</title>
        <authorList>
            <person name="Auxier B."/>
            <person name="Grum-Grzhimaylo A."/>
            <person name="Cardenas M.E."/>
            <person name="Lodge J.D."/>
            <person name="Laessoe T."/>
            <person name="Pedersen O."/>
            <person name="Smith M.E."/>
            <person name="Kuyper T.W."/>
            <person name="Franco-Molano E.A."/>
            <person name="Baroni T.J."/>
            <person name="Aanen D.K."/>
        </authorList>
    </citation>
    <scope>NUCLEOTIDE SEQUENCE</scope>
    <source>
        <strain evidence="3">D49</strain>
    </source>
</reference>
<evidence type="ECO:0000313" key="4">
    <source>
        <dbReference type="Proteomes" id="UP000717328"/>
    </source>
</evidence>
<dbReference type="OrthoDB" id="3067294at2759"/>
<name>A0A9P7K3N8_9AGAR</name>
<evidence type="ECO:0000313" key="3">
    <source>
        <dbReference type="EMBL" id="KAG5635115.1"/>
    </source>
</evidence>
<proteinExistence type="predicted"/>
<keyword evidence="2" id="KW-0472">Membrane</keyword>
<accession>A0A9P7K3N8</accession>
<protein>
    <submittedName>
        <fullName evidence="3">Uncharacterized protein</fullName>
    </submittedName>
</protein>
<keyword evidence="2" id="KW-1133">Transmembrane helix</keyword>
<keyword evidence="2" id="KW-0812">Transmembrane</keyword>
<comment type="caution">
    <text evidence="3">The sequence shown here is derived from an EMBL/GenBank/DDBJ whole genome shotgun (WGS) entry which is preliminary data.</text>
</comment>
<evidence type="ECO:0000256" key="2">
    <source>
        <dbReference type="SAM" id="Phobius"/>
    </source>
</evidence>
<dbReference type="EMBL" id="JABCKI010006178">
    <property type="protein sequence ID" value="KAG5635115.1"/>
    <property type="molecule type" value="Genomic_DNA"/>
</dbReference>
<dbReference type="Proteomes" id="UP000717328">
    <property type="component" value="Unassembled WGS sequence"/>
</dbReference>
<dbReference type="AlphaFoldDB" id="A0A9P7K3N8"/>
<organism evidence="3 4">
    <name type="scientific">Sphagnurus paluster</name>
    <dbReference type="NCBI Taxonomy" id="117069"/>
    <lineage>
        <taxon>Eukaryota</taxon>
        <taxon>Fungi</taxon>
        <taxon>Dikarya</taxon>
        <taxon>Basidiomycota</taxon>
        <taxon>Agaricomycotina</taxon>
        <taxon>Agaricomycetes</taxon>
        <taxon>Agaricomycetidae</taxon>
        <taxon>Agaricales</taxon>
        <taxon>Tricholomatineae</taxon>
        <taxon>Lyophyllaceae</taxon>
        <taxon>Sphagnurus</taxon>
    </lineage>
</organism>
<gene>
    <name evidence="3" type="ORF">H0H81_012406</name>
</gene>
<feature type="compositionally biased region" description="Basic and acidic residues" evidence="1">
    <location>
        <begin position="184"/>
        <end position="201"/>
    </location>
</feature>
<feature type="compositionally biased region" description="Polar residues" evidence="1">
    <location>
        <begin position="107"/>
        <end position="125"/>
    </location>
</feature>
<reference evidence="3" key="1">
    <citation type="submission" date="2021-02" db="EMBL/GenBank/DDBJ databases">
        <authorList>
            <person name="Nieuwenhuis M."/>
            <person name="Van De Peppel L.J.J."/>
        </authorList>
    </citation>
    <scope>NUCLEOTIDE SEQUENCE</scope>
    <source>
        <strain evidence="3">D49</strain>
    </source>
</reference>
<evidence type="ECO:0000256" key="1">
    <source>
        <dbReference type="SAM" id="MobiDB-lite"/>
    </source>
</evidence>
<keyword evidence="4" id="KW-1185">Reference proteome</keyword>